<dbReference type="EMBL" id="UGYN01000002">
    <property type="protein sequence ID" value="SUI81987.1"/>
    <property type="molecule type" value="Genomic_DNA"/>
</dbReference>
<evidence type="ECO:0000259" key="2">
    <source>
        <dbReference type="Pfam" id="PF04717"/>
    </source>
</evidence>
<reference evidence="3 4" key="1">
    <citation type="submission" date="2018-06" db="EMBL/GenBank/DDBJ databases">
        <authorList>
            <consortium name="Pathogen Informatics"/>
            <person name="Doyle S."/>
        </authorList>
    </citation>
    <scope>NUCLEOTIDE SEQUENCE [LARGE SCALE GENOMIC DNA]</scope>
    <source>
        <strain evidence="3 4">NCTC11544</strain>
    </source>
</reference>
<dbReference type="Pfam" id="PF04717">
    <property type="entry name" value="Phage_base_V"/>
    <property type="match status" value="1"/>
</dbReference>
<gene>
    <name evidence="3" type="ORF">NCTC11544_04311</name>
</gene>
<dbReference type="InterPro" id="IPR006531">
    <property type="entry name" value="Gp5/Vgr_OB"/>
</dbReference>
<organism evidence="3 4">
    <name type="scientific">Serratia quinivorans</name>
    <dbReference type="NCBI Taxonomy" id="137545"/>
    <lineage>
        <taxon>Bacteria</taxon>
        <taxon>Pseudomonadati</taxon>
        <taxon>Pseudomonadota</taxon>
        <taxon>Gammaproteobacteria</taxon>
        <taxon>Enterobacterales</taxon>
        <taxon>Yersiniaceae</taxon>
        <taxon>Serratia</taxon>
    </lineage>
</organism>
<accession>A0A380AJE4</accession>
<dbReference type="InterPro" id="IPR013046">
    <property type="entry name" value="GpV/Gp45"/>
</dbReference>
<dbReference type="InterPro" id="IPR037026">
    <property type="entry name" value="Vgr_OB-fold_dom_sf"/>
</dbReference>
<feature type="region of interest" description="Disordered" evidence="1">
    <location>
        <begin position="160"/>
        <end position="191"/>
    </location>
</feature>
<dbReference type="AlphaFoldDB" id="A0A380AJE4"/>
<feature type="compositionally biased region" description="Basic and acidic residues" evidence="1">
    <location>
        <begin position="160"/>
        <end position="169"/>
    </location>
</feature>
<evidence type="ECO:0000313" key="3">
    <source>
        <dbReference type="EMBL" id="SUI81987.1"/>
    </source>
</evidence>
<proteinExistence type="predicted"/>
<feature type="domain" description="Gp5/Type VI secretion system Vgr protein OB-fold" evidence="2">
    <location>
        <begin position="20"/>
        <end position="90"/>
    </location>
</feature>
<evidence type="ECO:0000313" key="4">
    <source>
        <dbReference type="Proteomes" id="UP000255529"/>
    </source>
</evidence>
<dbReference type="Gene3D" id="2.40.50.230">
    <property type="entry name" value="Gp5 N-terminal domain"/>
    <property type="match status" value="1"/>
</dbReference>
<sequence length="191" mass="19875">MADYVLADLSQRVARMIRFGNVVAVQVSPPRCRVTFGSDPVSGQVHQSGWLRLAGLADDGVSVWALPAVGASVLVLSPGGETRAGLVFPAGFTDDRVPPSDNPGDYLVRFGNGAAVGYSTGANTLNVSLPEGGRLVLTGDLEVTGEVSDKTGTLQQIRDTHNGHTHNENGDGGGVTDPPNQNMQSEEEPGP</sequence>
<evidence type="ECO:0000256" key="1">
    <source>
        <dbReference type="SAM" id="MobiDB-lite"/>
    </source>
</evidence>
<dbReference type="NCBIfam" id="TIGR01644">
    <property type="entry name" value="phage_P2_V"/>
    <property type="match status" value="1"/>
</dbReference>
<protein>
    <submittedName>
        <fullName evidence="3">Phage P2 baseplate assembly protein gpV</fullName>
    </submittedName>
</protein>
<dbReference type="Proteomes" id="UP000255529">
    <property type="component" value="Unassembled WGS sequence"/>
</dbReference>
<name>A0A380AJE4_9GAMM</name>